<feature type="domain" description="DNA helicase Pif1-like DEAD-box helicase" evidence="14">
    <location>
        <begin position="146"/>
        <end position="341"/>
    </location>
</feature>
<dbReference type="InterPro" id="IPR027417">
    <property type="entry name" value="P-loop_NTPase"/>
</dbReference>
<dbReference type="InterPro" id="IPR010285">
    <property type="entry name" value="DNA_helicase_pif1-like_DEAD"/>
</dbReference>
<dbReference type="GO" id="GO:0006310">
    <property type="term" value="P:DNA recombination"/>
    <property type="evidence" value="ECO:0007669"/>
    <property type="project" value="UniProtKB-UniRule"/>
</dbReference>
<keyword evidence="5 13" id="KW-0067">ATP-binding</keyword>
<dbReference type="EC" id="5.6.2.3" evidence="13"/>
<dbReference type="OrthoDB" id="272985at2759"/>
<evidence type="ECO:0000256" key="4">
    <source>
        <dbReference type="ARBA" id="ARBA00022806"/>
    </source>
</evidence>
<dbReference type="FunFam" id="3.40.50.300:FF:003367">
    <property type="entry name" value="ATP-dependent DNA helicase PIF1"/>
    <property type="match status" value="1"/>
</dbReference>
<evidence type="ECO:0000259" key="14">
    <source>
        <dbReference type="Pfam" id="PF05970"/>
    </source>
</evidence>
<comment type="cofactor">
    <cofactor evidence="13">
        <name>Mg(2+)</name>
        <dbReference type="ChEBI" id="CHEBI:18420"/>
    </cofactor>
</comment>
<dbReference type="GO" id="GO:0005634">
    <property type="term" value="C:nucleus"/>
    <property type="evidence" value="ECO:0007669"/>
    <property type="project" value="UniProtKB-SubCell"/>
</dbReference>
<comment type="subcellular location">
    <subcellularLocation>
        <location evidence="13">Nucleus</location>
    </subcellularLocation>
    <subcellularLocation>
        <location evidence="13">Mitochondrion</location>
    </subcellularLocation>
</comment>
<protein>
    <recommendedName>
        <fullName evidence="13">ATP-dependent DNA helicase PIF1</fullName>
        <ecNumber evidence="13">5.6.2.3</ecNumber>
    </recommendedName>
    <alternativeName>
        <fullName evidence="13">DNA 5'-3' helicase PIF1</fullName>
    </alternativeName>
    <alternativeName>
        <fullName evidence="13">DNA repair and recombination helicase PIF1</fullName>
    </alternativeName>
</protein>
<dbReference type="InterPro" id="IPR051055">
    <property type="entry name" value="PIF1_helicase"/>
</dbReference>
<dbReference type="GO" id="GO:0000723">
    <property type="term" value="P:telomere maintenance"/>
    <property type="evidence" value="ECO:0007669"/>
    <property type="project" value="InterPro"/>
</dbReference>
<dbReference type="GO" id="GO:0016787">
    <property type="term" value="F:hydrolase activity"/>
    <property type="evidence" value="ECO:0007669"/>
    <property type="project" value="UniProtKB-KW"/>
</dbReference>
<reference evidence="17" key="1">
    <citation type="submission" date="2021-03" db="EMBL/GenBank/DDBJ databases">
        <authorList>
            <person name="Bekaert M."/>
        </authorList>
    </citation>
    <scope>NUCLEOTIDE SEQUENCE</scope>
</reference>
<accession>A0A8S3PT25</accession>
<comment type="caution">
    <text evidence="17">The sequence shown here is derived from an EMBL/GenBank/DDBJ whole genome shotgun (WGS) entry which is preliminary data.</text>
</comment>
<dbReference type="SUPFAM" id="SSF52540">
    <property type="entry name" value="P-loop containing nucleoside triphosphate hydrolases"/>
    <property type="match status" value="2"/>
</dbReference>
<name>A0A8S3PT25_MYTED</name>
<dbReference type="InterPro" id="IPR048293">
    <property type="entry name" value="PIF1_RRM3_pfh1"/>
</dbReference>
<dbReference type="EMBL" id="CAJPWZ010000151">
    <property type="protein sequence ID" value="CAG2186970.1"/>
    <property type="molecule type" value="Genomic_DNA"/>
</dbReference>
<evidence type="ECO:0000256" key="8">
    <source>
        <dbReference type="ARBA" id="ARBA00023172"/>
    </source>
</evidence>
<dbReference type="GO" id="GO:0005739">
    <property type="term" value="C:mitochondrion"/>
    <property type="evidence" value="ECO:0007669"/>
    <property type="project" value="UniProtKB-SubCell"/>
</dbReference>
<gene>
    <name evidence="13" type="primary">PIF1</name>
    <name evidence="17" type="ORF">MEDL_2472</name>
</gene>
<dbReference type="AlphaFoldDB" id="A0A8S3PT25"/>
<dbReference type="GO" id="GO:0006281">
    <property type="term" value="P:DNA repair"/>
    <property type="evidence" value="ECO:0007669"/>
    <property type="project" value="UniProtKB-UniRule"/>
</dbReference>
<comment type="function">
    <text evidence="13">DNA-dependent ATPase and 5'-3' DNA helicase required for the maintenance of both mitochondrial and nuclear genome stability.</text>
</comment>
<comment type="catalytic activity">
    <reaction evidence="13">
        <text>ATP + H2O = ADP + phosphate + H(+)</text>
        <dbReference type="Rhea" id="RHEA:13065"/>
        <dbReference type="ChEBI" id="CHEBI:15377"/>
        <dbReference type="ChEBI" id="CHEBI:15378"/>
        <dbReference type="ChEBI" id="CHEBI:30616"/>
        <dbReference type="ChEBI" id="CHEBI:43474"/>
        <dbReference type="ChEBI" id="CHEBI:456216"/>
        <dbReference type="EC" id="5.6.2.3"/>
    </reaction>
</comment>
<keyword evidence="9 13" id="KW-0234">DNA repair</keyword>
<feature type="DNA-binding region" evidence="13">
    <location>
        <begin position="517"/>
        <end position="536"/>
    </location>
</feature>
<dbReference type="Proteomes" id="UP000683360">
    <property type="component" value="Unassembled WGS sequence"/>
</dbReference>
<evidence type="ECO:0000256" key="12">
    <source>
        <dbReference type="ARBA" id="ARBA00065873"/>
    </source>
</evidence>
<organism evidence="17 18">
    <name type="scientific">Mytilus edulis</name>
    <name type="common">Blue mussel</name>
    <dbReference type="NCBI Taxonomy" id="6550"/>
    <lineage>
        <taxon>Eukaryota</taxon>
        <taxon>Metazoa</taxon>
        <taxon>Spiralia</taxon>
        <taxon>Lophotrochozoa</taxon>
        <taxon>Mollusca</taxon>
        <taxon>Bivalvia</taxon>
        <taxon>Autobranchia</taxon>
        <taxon>Pteriomorphia</taxon>
        <taxon>Mytilida</taxon>
        <taxon>Mytiloidea</taxon>
        <taxon>Mytilidae</taxon>
        <taxon>Mytilinae</taxon>
        <taxon>Mytilus</taxon>
    </lineage>
</organism>
<dbReference type="FunFam" id="3.40.50.300:FF:000805">
    <property type="entry name" value="ATP-dependent DNA helicase PIF1"/>
    <property type="match status" value="1"/>
</dbReference>
<dbReference type="GO" id="GO:0005524">
    <property type="term" value="F:ATP binding"/>
    <property type="evidence" value="ECO:0007669"/>
    <property type="project" value="UniProtKB-UniRule"/>
</dbReference>
<evidence type="ECO:0000256" key="1">
    <source>
        <dbReference type="ARBA" id="ARBA00022741"/>
    </source>
</evidence>
<dbReference type="Pfam" id="PF25344">
    <property type="entry name" value="PH_LRR1"/>
    <property type="match status" value="1"/>
</dbReference>
<evidence type="ECO:0000256" key="5">
    <source>
        <dbReference type="ARBA" id="ARBA00022840"/>
    </source>
</evidence>
<keyword evidence="10 13" id="KW-0413">Isomerase</keyword>
<dbReference type="InterPro" id="IPR057437">
    <property type="entry name" value="PIF1/LRR1_PH"/>
</dbReference>
<evidence type="ECO:0000313" key="17">
    <source>
        <dbReference type="EMBL" id="CAG2186970.1"/>
    </source>
</evidence>
<keyword evidence="11 13" id="KW-0539">Nucleus</keyword>
<proteinExistence type="inferred from homology"/>
<dbReference type="CDD" id="cd18809">
    <property type="entry name" value="SF1_C_RecD"/>
    <property type="match status" value="1"/>
</dbReference>
<dbReference type="Gene3D" id="3.40.50.300">
    <property type="entry name" value="P-loop containing nucleotide triphosphate hydrolases"/>
    <property type="match status" value="1"/>
</dbReference>
<dbReference type="GO" id="GO:0043139">
    <property type="term" value="F:5'-3' DNA helicase activity"/>
    <property type="evidence" value="ECO:0007669"/>
    <property type="project" value="UniProtKB-UniRule"/>
</dbReference>
<evidence type="ECO:0000313" key="18">
    <source>
        <dbReference type="Proteomes" id="UP000683360"/>
    </source>
</evidence>
<dbReference type="InterPro" id="IPR049163">
    <property type="entry name" value="Pif1-like_2B_dom"/>
</dbReference>
<keyword evidence="7 13" id="KW-0496">Mitochondrion</keyword>
<evidence type="ECO:0000256" key="13">
    <source>
        <dbReference type="HAMAP-Rule" id="MF_03176"/>
    </source>
</evidence>
<evidence type="ECO:0000256" key="6">
    <source>
        <dbReference type="ARBA" id="ARBA00023125"/>
    </source>
</evidence>
<evidence type="ECO:0000256" key="2">
    <source>
        <dbReference type="ARBA" id="ARBA00022763"/>
    </source>
</evidence>
<evidence type="ECO:0000256" key="7">
    <source>
        <dbReference type="ARBA" id="ARBA00023128"/>
    </source>
</evidence>
<keyword evidence="6 13" id="KW-0238">DNA-binding</keyword>
<evidence type="ECO:0000259" key="15">
    <source>
        <dbReference type="Pfam" id="PF21530"/>
    </source>
</evidence>
<feature type="domain" description="DNA helicase Pif1-like 2B" evidence="15">
    <location>
        <begin position="401"/>
        <end position="443"/>
    </location>
</feature>
<evidence type="ECO:0000256" key="9">
    <source>
        <dbReference type="ARBA" id="ARBA00023204"/>
    </source>
</evidence>
<keyword evidence="18" id="KW-1185">Reference proteome</keyword>
<keyword evidence="2 13" id="KW-0227">DNA damage</keyword>
<dbReference type="PANTHER" id="PTHR47642:SF7">
    <property type="entry name" value="ATP-DEPENDENT DNA HELICASE PIF1"/>
    <property type="match status" value="1"/>
</dbReference>
<dbReference type="Pfam" id="PF21530">
    <property type="entry name" value="Pif1_2B_dom"/>
    <property type="match status" value="1"/>
</dbReference>
<evidence type="ECO:0000259" key="16">
    <source>
        <dbReference type="Pfam" id="PF25344"/>
    </source>
</evidence>
<dbReference type="CDD" id="cd18037">
    <property type="entry name" value="DEXSc_Pif1_like"/>
    <property type="match status" value="1"/>
</dbReference>
<evidence type="ECO:0000256" key="11">
    <source>
        <dbReference type="ARBA" id="ARBA00023242"/>
    </source>
</evidence>
<sequence>MVKKDIKYALREIKLFKKFAKDGKATVRIPDRNIQFMLSNCPPDKLLMFLRTMHTKLEVGKQKGFISDRKKLLSERHRTFDEISPLTMKDVHTVHEARAKELEKDLFTPKGKRKRVDDNKENHPPKGVKMARKLVTAVPRSVIPVKLSKEQSSVLEAVSKGRSVFFTGSAGTGKSFLMKRIIGTLPPQHTFATASTGVAACHIGGTTLHAFAGIGSGRGTLEHCVQLASRAQVAQQWRKCKHLVIDEISMVDGEFFEKLEAVARVIRRNDQPFGGIQLIMCGDFLQLPPVTKGKEKVNFCFQTQAWKKCIQMNIELTEVRRQSDKSFIDVLQQIRLGRCPDYVYTTLRATAKQNIQRDGILATRLCTHKEDVNQINEHHLQKLNGESKLFTSTDSDSVYTQQINGMCPVPDKLNLKIGAQVMLTKNLDVQKGLVNGARGIVIGYQKDNDGYPIVKFRCGMEEEIKPIRWSFKFSGGNISTRKQIPLKLAWAISIHKSQGMTLDCVEISLSRVFECGQSYVALSRAKCLEGLRVLDFEKSCVKANSEVLRFYHKLDLHKRMMQIGDY</sequence>
<dbReference type="Pfam" id="PF05970">
    <property type="entry name" value="PIF1"/>
    <property type="match status" value="1"/>
</dbReference>
<keyword evidence="3 13" id="KW-0378">Hydrolase</keyword>
<dbReference type="HAMAP" id="MF_03176">
    <property type="entry name" value="PIF1"/>
    <property type="match status" value="1"/>
</dbReference>
<keyword evidence="1 13" id="KW-0547">Nucleotide-binding</keyword>
<evidence type="ECO:0000256" key="10">
    <source>
        <dbReference type="ARBA" id="ARBA00023235"/>
    </source>
</evidence>
<comment type="subunit">
    <text evidence="12">Monomer. Interacts with telomerase.</text>
</comment>
<keyword evidence="4 13" id="KW-0347">Helicase</keyword>
<feature type="binding site" evidence="13">
    <location>
        <begin position="168"/>
        <end position="175"/>
    </location>
    <ligand>
        <name>ATP</name>
        <dbReference type="ChEBI" id="CHEBI:30616"/>
    </ligand>
</feature>
<feature type="domain" description="PIF1/LRR1 pleckstrin homology" evidence="16">
    <location>
        <begin position="4"/>
        <end position="58"/>
    </location>
</feature>
<comment type="similarity">
    <text evidence="13">Belongs to the helicase family. PIF1 subfamily.</text>
</comment>
<dbReference type="GO" id="GO:0003677">
    <property type="term" value="F:DNA binding"/>
    <property type="evidence" value="ECO:0007669"/>
    <property type="project" value="UniProtKB-KW"/>
</dbReference>
<dbReference type="PANTHER" id="PTHR47642">
    <property type="entry name" value="ATP-DEPENDENT DNA HELICASE"/>
    <property type="match status" value="1"/>
</dbReference>
<keyword evidence="8 13" id="KW-0233">DNA recombination</keyword>
<evidence type="ECO:0000256" key="3">
    <source>
        <dbReference type="ARBA" id="ARBA00022801"/>
    </source>
</evidence>